<comment type="caution">
    <text evidence="3">The sequence shown here is derived from an EMBL/GenBank/DDBJ whole genome shotgun (WGS) entry which is preliminary data.</text>
</comment>
<keyword evidence="1" id="KW-0863">Zinc-finger</keyword>
<accession>A0A8X6M3A8</accession>
<dbReference type="PANTHER" id="PTHR33223">
    <property type="entry name" value="CCHC-TYPE DOMAIN-CONTAINING PROTEIN"/>
    <property type="match status" value="1"/>
</dbReference>
<dbReference type="OrthoDB" id="6776742at2759"/>
<dbReference type="InterPro" id="IPR005162">
    <property type="entry name" value="Retrotrans_gag_dom"/>
</dbReference>
<evidence type="ECO:0000313" key="3">
    <source>
        <dbReference type="EMBL" id="GFR31660.1"/>
    </source>
</evidence>
<dbReference type="Proteomes" id="UP000887116">
    <property type="component" value="Unassembled WGS sequence"/>
</dbReference>
<keyword evidence="1" id="KW-0862">Zinc</keyword>
<feature type="domain" description="CCHC-type" evidence="2">
    <location>
        <begin position="346"/>
        <end position="360"/>
    </location>
</feature>
<keyword evidence="4" id="KW-1185">Reference proteome</keyword>
<dbReference type="GO" id="GO:0003676">
    <property type="term" value="F:nucleic acid binding"/>
    <property type="evidence" value="ECO:0007669"/>
    <property type="project" value="InterPro"/>
</dbReference>
<dbReference type="Gene3D" id="4.10.60.10">
    <property type="entry name" value="Zinc finger, CCHC-type"/>
    <property type="match status" value="1"/>
</dbReference>
<dbReference type="PROSITE" id="PS50158">
    <property type="entry name" value="ZF_CCHC"/>
    <property type="match status" value="1"/>
</dbReference>
<protein>
    <submittedName>
        <fullName evidence="3">Transposon Ty3-G Gag-Pol polyprotein</fullName>
    </submittedName>
</protein>
<gene>
    <name evidence="3" type="primary">TY3B-G_272</name>
    <name evidence="3" type="ORF">TNCT_668221</name>
</gene>
<dbReference type="SUPFAM" id="SSF57756">
    <property type="entry name" value="Retrovirus zinc finger-like domains"/>
    <property type="match status" value="1"/>
</dbReference>
<dbReference type="EMBL" id="BMAO01009574">
    <property type="protein sequence ID" value="GFR31660.1"/>
    <property type="molecule type" value="Genomic_DNA"/>
</dbReference>
<evidence type="ECO:0000259" key="2">
    <source>
        <dbReference type="PROSITE" id="PS50158"/>
    </source>
</evidence>
<evidence type="ECO:0000313" key="4">
    <source>
        <dbReference type="Proteomes" id="UP000887116"/>
    </source>
</evidence>
<dbReference type="Pfam" id="PF03732">
    <property type="entry name" value="Retrotrans_gag"/>
    <property type="match status" value="1"/>
</dbReference>
<dbReference type="InterPro" id="IPR001878">
    <property type="entry name" value="Znf_CCHC"/>
</dbReference>
<keyword evidence="1" id="KW-0479">Metal-binding</keyword>
<organism evidence="3 4">
    <name type="scientific">Trichonephila clavata</name>
    <name type="common">Joro spider</name>
    <name type="synonym">Nephila clavata</name>
    <dbReference type="NCBI Taxonomy" id="2740835"/>
    <lineage>
        <taxon>Eukaryota</taxon>
        <taxon>Metazoa</taxon>
        <taxon>Ecdysozoa</taxon>
        <taxon>Arthropoda</taxon>
        <taxon>Chelicerata</taxon>
        <taxon>Arachnida</taxon>
        <taxon>Araneae</taxon>
        <taxon>Araneomorphae</taxon>
        <taxon>Entelegynae</taxon>
        <taxon>Araneoidea</taxon>
        <taxon>Nephilidae</taxon>
        <taxon>Trichonephila</taxon>
    </lineage>
</organism>
<dbReference type="Pfam" id="PF00098">
    <property type="entry name" value="zf-CCHC"/>
    <property type="match status" value="1"/>
</dbReference>
<dbReference type="PANTHER" id="PTHR33223:SF6">
    <property type="entry name" value="CCHC-TYPE DOMAIN-CONTAINING PROTEIN"/>
    <property type="match status" value="1"/>
</dbReference>
<name>A0A8X6M3A8_TRICU</name>
<reference evidence="3" key="1">
    <citation type="submission" date="2020-07" db="EMBL/GenBank/DDBJ databases">
        <title>Multicomponent nature underlies the extraordinary mechanical properties of spider dragline silk.</title>
        <authorList>
            <person name="Kono N."/>
            <person name="Nakamura H."/>
            <person name="Mori M."/>
            <person name="Yoshida Y."/>
            <person name="Ohtoshi R."/>
            <person name="Malay A.D."/>
            <person name="Moran D.A.P."/>
            <person name="Tomita M."/>
            <person name="Numata K."/>
            <person name="Arakawa K."/>
        </authorList>
    </citation>
    <scope>NUCLEOTIDE SEQUENCE</scope>
</reference>
<dbReference type="InterPro" id="IPR036875">
    <property type="entry name" value="Znf_CCHC_sf"/>
</dbReference>
<dbReference type="GO" id="GO:0008270">
    <property type="term" value="F:zinc ion binding"/>
    <property type="evidence" value="ECO:0007669"/>
    <property type="project" value="UniProtKB-KW"/>
</dbReference>
<sequence>MYLSDIEVIRVALKESKASTVKLLDQLIFKNKNTRLNRNRVLNFEGFNFKIRDNEFLDMIEETLDKFTLNELIKICDILNIAGEGTQSEVAKNIITCLCDFETLKNSLMTDETSEEETNELRKCDQSVQYENKNCNDSVFKLDSIFNSLNNKCDQKIIVSFNDIESIITPFKGERHENVLNWIENFEAQAELLSLSEVHKFIYAKRCLRGNALLVIRSESNINSWKQLKELLMEEFKISLNSAEVHEMLQKRKMKSNESPLKYFYSMKEISQQSRIDEQALITYIIKGINDSTQNKTMLFGCTSIVEFKTKLRVYEAYKREMKQSESFNRAPNASIEVEKRPQIHCYNCQQLGHKAYECKAKIKNPKPKNFNYTKVLNAPTTHTVQDLPPNPCKFCAQLGIMNAFHWGYSCINKPYRAETTPQPQPKQCQLLVYPDT</sequence>
<dbReference type="AlphaFoldDB" id="A0A8X6M3A8"/>
<evidence type="ECO:0000256" key="1">
    <source>
        <dbReference type="PROSITE-ProRule" id="PRU00047"/>
    </source>
</evidence>
<proteinExistence type="predicted"/>